<dbReference type="Pfam" id="PF03564">
    <property type="entry name" value="DUF1759"/>
    <property type="match status" value="1"/>
</dbReference>
<evidence type="ECO:0000256" key="2">
    <source>
        <dbReference type="SAM" id="MobiDB-lite"/>
    </source>
</evidence>
<proteinExistence type="predicted"/>
<dbReference type="SUPFAM" id="SSF56672">
    <property type="entry name" value="DNA/RNA polymerases"/>
    <property type="match status" value="1"/>
</dbReference>
<comment type="caution">
    <text evidence="3">The sequence shown here is derived from an EMBL/GenBank/DDBJ whole genome shotgun (WGS) entry which is preliminary data.</text>
</comment>
<dbReference type="GO" id="GO:0071897">
    <property type="term" value="P:DNA biosynthetic process"/>
    <property type="evidence" value="ECO:0007669"/>
    <property type="project" value="UniProtKB-ARBA"/>
</dbReference>
<protein>
    <recommendedName>
        <fullName evidence="5">Peptidase A2 domain-containing protein</fullName>
    </recommendedName>
</protein>
<gene>
    <name evidence="3" type="ORF">APZ42_033548</name>
</gene>
<feature type="compositionally biased region" description="Basic residues" evidence="2">
    <location>
        <begin position="362"/>
        <end position="372"/>
    </location>
</feature>
<dbReference type="InterPro" id="IPR005312">
    <property type="entry name" value="DUF1759"/>
</dbReference>
<reference evidence="3 4" key="1">
    <citation type="submission" date="2016-03" db="EMBL/GenBank/DDBJ databases">
        <title>EvidentialGene: Evidence-directed Construction of Genes on Genomes.</title>
        <authorList>
            <person name="Gilbert D.G."/>
            <person name="Choi J.-H."/>
            <person name="Mockaitis K."/>
            <person name="Colbourne J."/>
            <person name="Pfrender M."/>
        </authorList>
    </citation>
    <scope>NUCLEOTIDE SEQUENCE [LARGE SCALE GENOMIC DNA]</scope>
    <source>
        <strain evidence="3 4">Xinb3</strain>
        <tissue evidence="3">Complete organism</tissue>
    </source>
</reference>
<dbReference type="OrthoDB" id="6375653at2759"/>
<evidence type="ECO:0000313" key="4">
    <source>
        <dbReference type="Proteomes" id="UP000076858"/>
    </source>
</evidence>
<dbReference type="InterPro" id="IPR008042">
    <property type="entry name" value="Retrotrans_Pao"/>
</dbReference>
<evidence type="ECO:0008006" key="5">
    <source>
        <dbReference type="Google" id="ProtNLM"/>
    </source>
</evidence>
<evidence type="ECO:0000313" key="3">
    <source>
        <dbReference type="EMBL" id="KZS03673.1"/>
    </source>
</evidence>
<accession>A0A164KZQ1</accession>
<sequence length="1086" mass="122795">MSNLNDIPAWSLDDCKARQRVVRRRITSLHTRINAIVTGGLSRRDAERHLADARTFLGELEAIHDRIIEFLDEDDDAAVHTQTTQHLTYAATVDSASSLVENYLTLRLGDPASVIVETPEEITRRQALQAAEQRLRDARVELEEAEKAYVDLGEKPFVREEGDRSSVTVQLEVFSGRALDWFSWIGMFYALVHIARKTASEKLAILKNYLKGDLADIVHGHGGGEQGYKEALQRLKSTCGNRTVIRAAHLQALDRMEAPRNDPQSFKRFTERVRTHLFNLATIGESGHVDIIERLTLKLQLTDRLAWNDKRGLELDQRTINDFWRWLTTLAVSYQNAYAITDEQHHPASKSGQHWPQGQQRSQHRRNARTHHGMSSVRGQTDHGSTELKERRPADAPQCFKCEGAHRLEECQFFRDLPVSDRMTFVQRRGLCYGCFGIRHGEMHCTFKKTCGVEGCRLNHHRLLHRNQGHSDRTVRPHTLRSTPRQIGLKIIRLDALDAEGERVPVNVMMDDGSDATLFREGLKHRLQLKGKRQTLLVEGAAEGSSRHEDSEFLALCLVTASGEEFSIEGSTVRSITRPVPVIRWDELKRRWSHLTDVPAQRDCGGRVDILLGLNYAPLITPSESRIGGADEPVISKTRLGWTLQGVIGLDGEWNATRIHRVCASTDITAQLVAQLKRSCDTESFGTEFRGDGMSTVNRKAVEKLETETVRLEKGYAAPVFWLNGTPLNIPDSRRMAENRLQSLCNKFKRIPGYEQHYRAAMNKNFTEGYARRLSASEVQQQPTKYFLPHFGVPKVIVQPELRLVFDAAAKSGGKCLNDFITSGPALQNPLAEVLVRFREGAIGWSADISAMFSRIRLTDVDRPYHRFLWPEEDGRVTICERTRVTFGVSCSPYVAIRTTWRVADDAGSEMKEAAHAVRNNMYVDDYLDSAGSLDEAIRRATAVQKVLPGGDFHLSHWVSNSAQLLNKIQPRGDADTMVESTTIQLGADDPEMVLGIVWRPGKDTLGFQVKLDDIVYTRVGLLAKVAGIFDPLGTASPLTVKAKIKLRELGVRGLHWDEPVTEEDRQWWEQYFRRIDGLREVEFPR</sequence>
<evidence type="ECO:0000256" key="1">
    <source>
        <dbReference type="SAM" id="Coils"/>
    </source>
</evidence>
<organism evidence="3 4">
    <name type="scientific">Daphnia magna</name>
    <dbReference type="NCBI Taxonomy" id="35525"/>
    <lineage>
        <taxon>Eukaryota</taxon>
        <taxon>Metazoa</taxon>
        <taxon>Ecdysozoa</taxon>
        <taxon>Arthropoda</taxon>
        <taxon>Crustacea</taxon>
        <taxon>Branchiopoda</taxon>
        <taxon>Diplostraca</taxon>
        <taxon>Cladocera</taxon>
        <taxon>Anomopoda</taxon>
        <taxon>Daphniidae</taxon>
        <taxon>Daphnia</taxon>
    </lineage>
</organism>
<dbReference type="InterPro" id="IPR043502">
    <property type="entry name" value="DNA/RNA_pol_sf"/>
</dbReference>
<feature type="coiled-coil region" evidence="1">
    <location>
        <begin position="125"/>
        <end position="155"/>
    </location>
</feature>
<name>A0A164KZQ1_9CRUS</name>
<keyword evidence="1" id="KW-0175">Coiled coil</keyword>
<dbReference type="Proteomes" id="UP000076858">
    <property type="component" value="Unassembled WGS sequence"/>
</dbReference>
<feature type="region of interest" description="Disordered" evidence="2">
    <location>
        <begin position="344"/>
        <end position="392"/>
    </location>
</feature>
<feature type="compositionally biased region" description="Polar residues" evidence="2">
    <location>
        <begin position="350"/>
        <end position="361"/>
    </location>
</feature>
<dbReference type="PANTHER" id="PTHR47331:SF4">
    <property type="entry name" value="PEPTIDASE S1 DOMAIN-CONTAINING PROTEIN"/>
    <property type="match status" value="1"/>
</dbReference>
<keyword evidence="4" id="KW-1185">Reference proteome</keyword>
<feature type="compositionally biased region" description="Basic and acidic residues" evidence="2">
    <location>
        <begin position="380"/>
        <end position="392"/>
    </location>
</feature>
<dbReference type="Pfam" id="PF05380">
    <property type="entry name" value="Peptidase_A17"/>
    <property type="match status" value="1"/>
</dbReference>
<dbReference type="EMBL" id="LRGB01003226">
    <property type="protein sequence ID" value="KZS03673.1"/>
    <property type="molecule type" value="Genomic_DNA"/>
</dbReference>
<dbReference type="AlphaFoldDB" id="A0A164KZQ1"/>
<dbReference type="STRING" id="35525.A0A164KZQ1"/>
<dbReference type="PANTHER" id="PTHR47331">
    <property type="entry name" value="PHD-TYPE DOMAIN-CONTAINING PROTEIN"/>
    <property type="match status" value="1"/>
</dbReference>